<dbReference type="CDD" id="cd05233">
    <property type="entry name" value="SDR_c"/>
    <property type="match status" value="1"/>
</dbReference>
<dbReference type="EMBL" id="WLZY01000003">
    <property type="protein sequence ID" value="NDL57471.1"/>
    <property type="molecule type" value="Genomic_DNA"/>
</dbReference>
<comment type="similarity">
    <text evidence="1">Belongs to the short-chain dehydrogenases/reductases (SDR) family.</text>
</comment>
<keyword evidence="4" id="KW-1185">Reference proteome</keyword>
<reference evidence="3 4" key="1">
    <citation type="submission" date="2019-11" db="EMBL/GenBank/DDBJ databases">
        <authorList>
            <person name="Li X.-J."/>
            <person name="Feng X.-M."/>
        </authorList>
    </citation>
    <scope>NUCLEOTIDE SEQUENCE [LARGE SCALE GENOMIC DNA]</scope>
    <source>
        <strain evidence="3 4">XMNu-373</strain>
    </source>
</reference>
<keyword evidence="2" id="KW-0560">Oxidoreductase</keyword>
<dbReference type="Proteomes" id="UP000460435">
    <property type="component" value="Unassembled WGS sequence"/>
</dbReference>
<dbReference type="InterPro" id="IPR002347">
    <property type="entry name" value="SDR_fam"/>
</dbReference>
<dbReference type="Pfam" id="PF13561">
    <property type="entry name" value="adh_short_C2"/>
    <property type="match status" value="1"/>
</dbReference>
<sequence>MLLENKIAVIYGAGGSIGGAIARAFAREGALTHLAGRSKATVEVLASQIRSDGGRAHAAELDVLDEQLVDAYVDQVAEQAGRIDISVNVIGLGDVQQPLTEISLQDFLQPITTAMRAHFLTTRAAARHMKKQGSGVVLAFGGSGATTMPGLGGFVVALDAIEGLRRQWATELGPYGIRVVTLKSAGVPEVIPADFPNREKIIEGLPPTLVGRHATLADVGDVAAFAASDKARTLTATAVNISCGAMMD</sequence>
<dbReference type="AlphaFoldDB" id="A0A7K3M2E5"/>
<dbReference type="PRINTS" id="PR00081">
    <property type="entry name" value="GDHRDH"/>
</dbReference>
<dbReference type="GO" id="GO:0016491">
    <property type="term" value="F:oxidoreductase activity"/>
    <property type="evidence" value="ECO:0007669"/>
    <property type="project" value="UniProtKB-KW"/>
</dbReference>
<dbReference type="RefSeq" id="WP_162450180.1">
    <property type="nucleotide sequence ID" value="NZ_WLZY01000003.1"/>
</dbReference>
<comment type="caution">
    <text evidence="3">The sequence shown here is derived from an EMBL/GenBank/DDBJ whole genome shotgun (WGS) entry which is preliminary data.</text>
</comment>
<name>A0A7K3M2E5_9ACTN</name>
<protein>
    <submittedName>
        <fullName evidence="3">SDR family oxidoreductase</fullName>
    </submittedName>
</protein>
<dbReference type="PANTHER" id="PTHR43669">
    <property type="entry name" value="5-KETO-D-GLUCONATE 5-REDUCTASE"/>
    <property type="match status" value="1"/>
</dbReference>
<gene>
    <name evidence="3" type="ORF">F7O44_10340</name>
</gene>
<accession>A0A7K3M2E5</accession>
<evidence type="ECO:0000313" key="3">
    <source>
        <dbReference type="EMBL" id="NDL57471.1"/>
    </source>
</evidence>
<dbReference type="Gene3D" id="3.40.50.720">
    <property type="entry name" value="NAD(P)-binding Rossmann-like Domain"/>
    <property type="match status" value="1"/>
</dbReference>
<dbReference type="SUPFAM" id="SSF51735">
    <property type="entry name" value="NAD(P)-binding Rossmann-fold domains"/>
    <property type="match status" value="1"/>
</dbReference>
<evidence type="ECO:0000313" key="4">
    <source>
        <dbReference type="Proteomes" id="UP000460435"/>
    </source>
</evidence>
<evidence type="ECO:0000256" key="1">
    <source>
        <dbReference type="ARBA" id="ARBA00006484"/>
    </source>
</evidence>
<dbReference type="InterPro" id="IPR036291">
    <property type="entry name" value="NAD(P)-bd_dom_sf"/>
</dbReference>
<organism evidence="3 4">
    <name type="scientific">Phytoactinopolyspora mesophila</name>
    <dbReference type="NCBI Taxonomy" id="2650750"/>
    <lineage>
        <taxon>Bacteria</taxon>
        <taxon>Bacillati</taxon>
        <taxon>Actinomycetota</taxon>
        <taxon>Actinomycetes</taxon>
        <taxon>Jiangellales</taxon>
        <taxon>Jiangellaceae</taxon>
        <taxon>Phytoactinopolyspora</taxon>
    </lineage>
</organism>
<proteinExistence type="inferred from homology"/>
<evidence type="ECO:0000256" key="2">
    <source>
        <dbReference type="ARBA" id="ARBA00023002"/>
    </source>
</evidence>
<dbReference type="PANTHER" id="PTHR43669:SF3">
    <property type="entry name" value="ALCOHOL DEHYDROGENASE, PUTATIVE (AFU_ORTHOLOGUE AFUA_3G03445)-RELATED"/>
    <property type="match status" value="1"/>
</dbReference>